<dbReference type="OrthoDB" id="1708173at2759"/>
<protein>
    <submittedName>
        <fullName evidence="2">Uncharacterized protein</fullName>
    </submittedName>
</protein>
<reference evidence="2 3" key="1">
    <citation type="submission" date="2019-05" db="EMBL/GenBank/DDBJ databases">
        <title>Mikania micrantha, genome provides insights into the molecular mechanism of rapid growth.</title>
        <authorList>
            <person name="Liu B."/>
        </authorList>
    </citation>
    <scope>NUCLEOTIDE SEQUENCE [LARGE SCALE GENOMIC DNA]</scope>
    <source>
        <strain evidence="2">NLD-2019</strain>
        <tissue evidence="2">Leaf</tissue>
    </source>
</reference>
<dbReference type="Proteomes" id="UP000326396">
    <property type="component" value="Linkage Group LG7"/>
</dbReference>
<evidence type="ECO:0000313" key="3">
    <source>
        <dbReference type="Proteomes" id="UP000326396"/>
    </source>
</evidence>
<dbReference type="AlphaFoldDB" id="A0A5N6M277"/>
<dbReference type="EMBL" id="SZYD01000017">
    <property type="protein sequence ID" value="KAD3067888.1"/>
    <property type="molecule type" value="Genomic_DNA"/>
</dbReference>
<gene>
    <name evidence="2" type="ORF">E3N88_35768</name>
</gene>
<feature type="coiled-coil region" evidence="1">
    <location>
        <begin position="252"/>
        <end position="290"/>
    </location>
</feature>
<comment type="caution">
    <text evidence="2">The sequence shown here is derived from an EMBL/GenBank/DDBJ whole genome shotgun (WGS) entry which is preliminary data.</text>
</comment>
<keyword evidence="1" id="KW-0175">Coiled coil</keyword>
<keyword evidence="3" id="KW-1185">Reference proteome</keyword>
<evidence type="ECO:0000313" key="2">
    <source>
        <dbReference type="EMBL" id="KAD3067888.1"/>
    </source>
</evidence>
<sequence>MLLEALVGDRSLLSSPESSISVHHCCNLSAIEAIVPCNLVSDRLAVLPHRYFSTFHHSRTHYHRLVLQHTPHEQRRPAHGVTAYANNGDHPTATNIFSLLPTAVLLIRRRARWPSEMTRLDLVLEVEAKTLFVAGAHIRLIKMSFDREWMYTMRITSNGELSVNSLDEMDFCTNRAKDAYSSYLQEMIEKYGPEFKDDDPNVWGHVVNAEGRTKRIYGIGSSDVDYVMTGKASTSSGIAQSDHDQRLSQEKIHNLEVQMEAEKKAREELQEQMRQERQEMQNQMNEAIRKGIEEFMRNLHPAGN</sequence>
<accession>A0A5N6M277</accession>
<evidence type="ECO:0000256" key="1">
    <source>
        <dbReference type="SAM" id="Coils"/>
    </source>
</evidence>
<name>A0A5N6M277_9ASTR</name>
<proteinExistence type="predicted"/>
<organism evidence="2 3">
    <name type="scientific">Mikania micrantha</name>
    <name type="common">bitter vine</name>
    <dbReference type="NCBI Taxonomy" id="192012"/>
    <lineage>
        <taxon>Eukaryota</taxon>
        <taxon>Viridiplantae</taxon>
        <taxon>Streptophyta</taxon>
        <taxon>Embryophyta</taxon>
        <taxon>Tracheophyta</taxon>
        <taxon>Spermatophyta</taxon>
        <taxon>Magnoliopsida</taxon>
        <taxon>eudicotyledons</taxon>
        <taxon>Gunneridae</taxon>
        <taxon>Pentapetalae</taxon>
        <taxon>asterids</taxon>
        <taxon>campanulids</taxon>
        <taxon>Asterales</taxon>
        <taxon>Asteraceae</taxon>
        <taxon>Asteroideae</taxon>
        <taxon>Heliantheae alliance</taxon>
        <taxon>Eupatorieae</taxon>
        <taxon>Mikania</taxon>
    </lineage>
</organism>